<dbReference type="PROSITE" id="PS00633">
    <property type="entry name" value="BROMODOMAIN_1"/>
    <property type="match status" value="1"/>
</dbReference>
<keyword evidence="6" id="KW-1185">Reference proteome</keyword>
<feature type="compositionally biased region" description="Polar residues" evidence="3">
    <location>
        <begin position="690"/>
        <end position="707"/>
    </location>
</feature>
<feature type="compositionally biased region" description="Basic and acidic residues" evidence="3">
    <location>
        <begin position="308"/>
        <end position="328"/>
    </location>
</feature>
<gene>
    <name evidence="5" type="ORF">LUZ62_052629</name>
</gene>
<dbReference type="InterPro" id="IPR018359">
    <property type="entry name" value="Bromodomain_CS"/>
</dbReference>
<dbReference type="SMART" id="SM00297">
    <property type="entry name" value="BROMO"/>
    <property type="match status" value="1"/>
</dbReference>
<evidence type="ECO:0000313" key="5">
    <source>
        <dbReference type="EMBL" id="KAJ4801383.1"/>
    </source>
</evidence>
<keyword evidence="5" id="KW-0238">DNA-binding</keyword>
<dbReference type="PRINTS" id="PR00503">
    <property type="entry name" value="BROMODOMAIN"/>
</dbReference>
<evidence type="ECO:0000256" key="3">
    <source>
        <dbReference type="SAM" id="MobiDB-lite"/>
    </source>
</evidence>
<keyword evidence="1 2" id="KW-0103">Bromodomain</keyword>
<feature type="compositionally biased region" description="Low complexity" evidence="3">
    <location>
        <begin position="916"/>
        <end position="926"/>
    </location>
</feature>
<evidence type="ECO:0000256" key="1">
    <source>
        <dbReference type="ARBA" id="ARBA00023117"/>
    </source>
</evidence>
<feature type="region of interest" description="Disordered" evidence="3">
    <location>
        <begin position="454"/>
        <end position="483"/>
    </location>
</feature>
<feature type="compositionally biased region" description="Low complexity" evidence="3">
    <location>
        <begin position="726"/>
        <end position="741"/>
    </location>
</feature>
<dbReference type="PANTHER" id="PTHR22881">
    <property type="entry name" value="BROMODOMAIN CONTAINING PROTEIN"/>
    <property type="match status" value="1"/>
</dbReference>
<feature type="compositionally biased region" description="Basic and acidic residues" evidence="3">
    <location>
        <begin position="406"/>
        <end position="434"/>
    </location>
</feature>
<dbReference type="PROSITE" id="PS50014">
    <property type="entry name" value="BROMODOMAIN_2"/>
    <property type="match status" value="1"/>
</dbReference>
<dbReference type="AlphaFoldDB" id="A0AAV8GE67"/>
<feature type="region of interest" description="Disordered" evidence="3">
    <location>
        <begin position="648"/>
        <end position="709"/>
    </location>
</feature>
<dbReference type="InterPro" id="IPR001487">
    <property type="entry name" value="Bromodomain"/>
</dbReference>
<feature type="compositionally biased region" description="Polar residues" evidence="3">
    <location>
        <begin position="747"/>
        <end position="762"/>
    </location>
</feature>
<dbReference type="Proteomes" id="UP001140206">
    <property type="component" value="Chromosome 2"/>
</dbReference>
<feature type="compositionally biased region" description="Polar residues" evidence="3">
    <location>
        <begin position="602"/>
        <end position="626"/>
    </location>
</feature>
<feature type="compositionally biased region" description="Basic residues" evidence="3">
    <location>
        <begin position="1"/>
        <end position="10"/>
    </location>
</feature>
<feature type="compositionally biased region" description="Low complexity" evidence="3">
    <location>
        <begin position="365"/>
        <end position="376"/>
    </location>
</feature>
<dbReference type="PANTHER" id="PTHR22881:SF42">
    <property type="entry name" value="DNA-BINDING BROMODOMAIN-CONTAINING PROTEIN"/>
    <property type="match status" value="1"/>
</dbReference>
<evidence type="ECO:0000256" key="2">
    <source>
        <dbReference type="PROSITE-ProRule" id="PRU00035"/>
    </source>
</evidence>
<feature type="domain" description="Bromo" evidence="4">
    <location>
        <begin position="188"/>
        <end position="258"/>
    </location>
</feature>
<dbReference type="Gene3D" id="1.20.920.10">
    <property type="entry name" value="Bromodomain-like"/>
    <property type="match status" value="1"/>
</dbReference>
<feature type="region of interest" description="Disordered" evidence="3">
    <location>
        <begin position="308"/>
        <end position="434"/>
    </location>
</feature>
<dbReference type="InterPro" id="IPR051831">
    <property type="entry name" value="Bromodomain_contain_prot"/>
</dbReference>
<feature type="region of interest" description="Disordered" evidence="3">
    <location>
        <begin position="1"/>
        <end position="126"/>
    </location>
</feature>
<evidence type="ECO:0000313" key="6">
    <source>
        <dbReference type="Proteomes" id="UP001140206"/>
    </source>
</evidence>
<dbReference type="CDD" id="cd04369">
    <property type="entry name" value="Bromodomain"/>
    <property type="match status" value="1"/>
</dbReference>
<evidence type="ECO:0000259" key="4">
    <source>
        <dbReference type="PROSITE" id="PS50014"/>
    </source>
</evidence>
<protein>
    <submittedName>
        <fullName evidence="5">DNA-binding bromodomain-containing protein</fullName>
    </submittedName>
</protein>
<proteinExistence type="predicted"/>
<accession>A0AAV8GE67</accession>
<feature type="compositionally biased region" description="Basic and acidic residues" evidence="3">
    <location>
        <begin position="461"/>
        <end position="474"/>
    </location>
</feature>
<dbReference type="SUPFAM" id="SSF47370">
    <property type="entry name" value="Bromodomain"/>
    <property type="match status" value="1"/>
</dbReference>
<feature type="compositionally biased region" description="Pro residues" evidence="3">
    <location>
        <begin position="11"/>
        <end position="33"/>
    </location>
</feature>
<sequence>MKSQLRRGRPPRPPPPPPSPSPSPSPSPPPSPPRRNLRPRLTPRPLIEDFYGLTSSSGEESESERKGRRKVKLVTKLSSENGNRGSGGRRTTGGRQLVESDLSSSSYVEDDGESEEEVKPLKKRRISAGLGGREQRLGFDESNHQEVRRGNFSGSGFKGSVSGLSLKSMKRTPLPDRKTLEEILEKLQKKDTYGVFAEPVDPEELPDYYDVIEHPMDFSTVRRKLAKNVYSSFEQFEDDVFLICSNAMQYNAPDTIYFRQAHSIQELARSKFHKLRDGVIQPENVERPKAKLRTLQEREPAIREKYQIRTSSEEKKTINRREEREMVHRVASQIKFDSKKRKREERNTTSSTNHFWEEREKSTVSNNNNRRSFNRFGQDPISSDISSAGTHASAEEAGTSLSASRVDNHNGRDDEGGHDHDHNHEDDKTNSNFNVKEKSVELNVVLNGFVDNNSCSLGESQSDKAGEISARESPSRPVDTPVVDENRRVPDEIKKPVDMNRRKTYSTYEQQHSVEPDPIFDVFADDPKQLLAIGLETEHCYARSLARFAALLGPTAWQIASSRIERSLPAGIKFGRGWVGDFDPLSPPIVFVAKRVEHPRSSRSINDISAGQHLGTPSTSRAPERNNGSLFGVATFEHISNNNNVREVQQRTDKVGLTTARCTPSKRNQAALQSTSEMSQPFLKPPEVSTPRQMSNASMGQNHNPVQANPMGFIRKHQATNHSMANSPNGSNNNNNNGRSNVLPGAPTNQPGNLNRGSSSSKGFFPPVQSVKKEAESPKAVGPAISGQNSWISFGGPPYETKPSLSAPIPASFPGQVPAFLGNQVRPASNNASHNAPVWRVVNTSPRVGSAASNAIHPLQVQNSNSNPGLVMFPMQRDLTRVQGQLQWQGFVSHNQHMQIKEPQTLRPDLNIGFNSPGSPSGQSSSINLEAQQPDLALQL</sequence>
<organism evidence="5 6">
    <name type="scientific">Rhynchospora pubera</name>
    <dbReference type="NCBI Taxonomy" id="906938"/>
    <lineage>
        <taxon>Eukaryota</taxon>
        <taxon>Viridiplantae</taxon>
        <taxon>Streptophyta</taxon>
        <taxon>Embryophyta</taxon>
        <taxon>Tracheophyta</taxon>
        <taxon>Spermatophyta</taxon>
        <taxon>Magnoliopsida</taxon>
        <taxon>Liliopsida</taxon>
        <taxon>Poales</taxon>
        <taxon>Cyperaceae</taxon>
        <taxon>Cyperoideae</taxon>
        <taxon>Rhynchosporeae</taxon>
        <taxon>Rhynchospora</taxon>
    </lineage>
</organism>
<name>A0AAV8GE67_9POAL</name>
<feature type="region of interest" description="Disordered" evidence="3">
    <location>
        <begin position="601"/>
        <end position="626"/>
    </location>
</feature>
<dbReference type="Pfam" id="PF00439">
    <property type="entry name" value="Bromodomain"/>
    <property type="match status" value="1"/>
</dbReference>
<feature type="region of interest" description="Disordered" evidence="3">
    <location>
        <begin position="907"/>
        <end position="940"/>
    </location>
</feature>
<dbReference type="EMBL" id="JAMFTS010000002">
    <property type="protein sequence ID" value="KAJ4801383.1"/>
    <property type="molecule type" value="Genomic_DNA"/>
</dbReference>
<dbReference type="InterPro" id="IPR036427">
    <property type="entry name" value="Bromodomain-like_sf"/>
</dbReference>
<dbReference type="GO" id="GO:0003677">
    <property type="term" value="F:DNA binding"/>
    <property type="evidence" value="ECO:0007669"/>
    <property type="project" value="UniProtKB-KW"/>
</dbReference>
<reference evidence="5" key="1">
    <citation type="submission" date="2022-08" db="EMBL/GenBank/DDBJ databases">
        <authorList>
            <person name="Marques A."/>
        </authorList>
    </citation>
    <scope>NUCLEOTIDE SEQUENCE</scope>
    <source>
        <strain evidence="5">RhyPub2mFocal</strain>
        <tissue evidence="5">Leaves</tissue>
    </source>
</reference>
<feature type="compositionally biased region" description="Polar residues" evidence="3">
    <location>
        <begin position="660"/>
        <end position="679"/>
    </location>
</feature>
<comment type="caution">
    <text evidence="5">The sequence shown here is derived from an EMBL/GenBank/DDBJ whole genome shotgun (WGS) entry which is preliminary data.</text>
</comment>
<feature type="region of interest" description="Disordered" evidence="3">
    <location>
        <begin position="721"/>
        <end position="792"/>
    </location>
</feature>
<feature type="compositionally biased region" description="Polar residues" evidence="3">
    <location>
        <begin position="380"/>
        <end position="390"/>
    </location>
</feature>